<organism evidence="2 3">
    <name type="scientific">Aphanomyces invadans</name>
    <dbReference type="NCBI Taxonomy" id="157072"/>
    <lineage>
        <taxon>Eukaryota</taxon>
        <taxon>Sar</taxon>
        <taxon>Stramenopiles</taxon>
        <taxon>Oomycota</taxon>
        <taxon>Saprolegniomycetes</taxon>
        <taxon>Saprolegniales</taxon>
        <taxon>Verrucalvaceae</taxon>
        <taxon>Aphanomyces</taxon>
    </lineage>
</organism>
<sequence>MSQRGQKHRAHRGYDDEYEPSRWPQDRQDGGSYPIPMCPKLRSVRQDDVREWLLDRETYEENLQATCKRRGLDTKTYMQTWKECFEDKRMLKQVMVMRELEGEPKDLEDKVLEAELRKIVGMPKNGVEADITNLFYGIHMDMKDDDVMSRVVKFLARCDERMDARVMKAHLERPDMRKKIFKRLLDNVDPEAVRDACVLEMDRTWHATDFDWAAVSKLIMLHAKEQQRFYSTYGVGRKKPNREERDGHAKTDMRKDDHTRYSDREKRPRQASTTEFEEDLETGATHPTTVMTHRVTDAATRGTAGSATEATSATAPIHANDTLVAWSAKVDKETAIGI</sequence>
<comment type="caution">
    <text evidence="2">The sequence shown here is derived from an EMBL/GenBank/DDBJ whole genome shotgun (WGS) entry which is preliminary data.</text>
</comment>
<dbReference type="Proteomes" id="UP000285060">
    <property type="component" value="Unassembled WGS sequence"/>
</dbReference>
<feature type="region of interest" description="Disordered" evidence="1">
    <location>
        <begin position="232"/>
        <end position="293"/>
    </location>
</feature>
<evidence type="ECO:0000313" key="3">
    <source>
        <dbReference type="Proteomes" id="UP000285060"/>
    </source>
</evidence>
<evidence type="ECO:0000313" key="2">
    <source>
        <dbReference type="EMBL" id="RHY19949.1"/>
    </source>
</evidence>
<gene>
    <name evidence="2" type="ORF">DYB32_010137</name>
</gene>
<dbReference type="AlphaFoldDB" id="A0A3R6ZHI5"/>
<evidence type="ECO:0000256" key="1">
    <source>
        <dbReference type="SAM" id="MobiDB-lite"/>
    </source>
</evidence>
<feature type="compositionally biased region" description="Basic residues" evidence="1">
    <location>
        <begin position="1"/>
        <end position="11"/>
    </location>
</feature>
<protein>
    <submittedName>
        <fullName evidence="2">Uncharacterized protein</fullName>
    </submittedName>
</protein>
<dbReference type="EMBL" id="QUSY01002776">
    <property type="protein sequence ID" value="RHY19949.1"/>
    <property type="molecule type" value="Genomic_DNA"/>
</dbReference>
<dbReference type="VEuPathDB" id="FungiDB:H310_13355"/>
<feature type="compositionally biased region" description="Basic and acidic residues" evidence="1">
    <location>
        <begin position="241"/>
        <end position="268"/>
    </location>
</feature>
<reference evidence="2 3" key="1">
    <citation type="submission" date="2018-08" db="EMBL/GenBank/DDBJ databases">
        <title>Aphanomyces genome sequencing and annotation.</title>
        <authorList>
            <person name="Minardi D."/>
            <person name="Oidtmann B."/>
            <person name="Van Der Giezen M."/>
            <person name="Studholme D.J."/>
        </authorList>
    </citation>
    <scope>NUCLEOTIDE SEQUENCE [LARGE SCALE GENOMIC DNA]</scope>
    <source>
        <strain evidence="2 3">NJM0002</strain>
    </source>
</reference>
<proteinExistence type="predicted"/>
<accession>A0A3R6ZHI5</accession>
<feature type="region of interest" description="Disordered" evidence="1">
    <location>
        <begin position="1"/>
        <end position="38"/>
    </location>
</feature>
<name>A0A3R6ZHI5_9STRA</name>
<keyword evidence="3" id="KW-1185">Reference proteome</keyword>